<organism evidence="2 4">
    <name type="scientific">Turicibacter bilis</name>
    <dbReference type="NCBI Taxonomy" id="2735723"/>
    <lineage>
        <taxon>Bacteria</taxon>
        <taxon>Bacillati</taxon>
        <taxon>Bacillota</taxon>
        <taxon>Erysipelotrichia</taxon>
        <taxon>Erysipelotrichales</taxon>
        <taxon>Turicibacteraceae</taxon>
        <taxon>Turicibacter</taxon>
    </lineage>
</organism>
<evidence type="ECO:0000313" key="2">
    <source>
        <dbReference type="EMBL" id="UUF09672.1"/>
    </source>
</evidence>
<protein>
    <submittedName>
        <fullName evidence="2">Spore coat associated protein CotJA</fullName>
    </submittedName>
</protein>
<reference evidence="2 3" key="1">
    <citation type="submission" date="2021-03" db="EMBL/GenBank/DDBJ databases">
        <title>Comparative Genomics and Metabolomics in the genus Turicibacter.</title>
        <authorList>
            <person name="Maki J."/>
            <person name="Looft T."/>
        </authorList>
    </citation>
    <scope>NUCLEOTIDE SEQUENCE</scope>
    <source>
        <strain evidence="2">ISU324</strain>
        <strain evidence="1 3">MMM721</strain>
    </source>
</reference>
<keyword evidence="3" id="KW-1185">Reference proteome</keyword>
<sequence length="230" mass="25464">MPTAAYPTSATTQLANTTAYQPVQQAFPAVQAVPVPACGVPTPVCGVPMAQPVVIPQPVQQVQPVQPQIASTQATTAQHKKTTYVEAYLEPVDAQVPLMQPTVSKKVVEKKTYPVSDEIVYVEQKPLKNSTMQDYNLYLMENEYYSDDEPNYKKTVHTTYPQARADKKGSPLTCENLPLATAYVRMQPYTSLNNPTETLQQGTAFNELYDVYTPQKVAQPNIFMLKGGCR</sequence>
<dbReference type="InterPro" id="IPR020256">
    <property type="entry name" value="Spore_coat_CotJA"/>
</dbReference>
<proteinExistence type="predicted"/>
<dbReference type="Proteomes" id="UP001058016">
    <property type="component" value="Chromosome"/>
</dbReference>
<gene>
    <name evidence="1" type="ORF">J0J69_08695</name>
    <name evidence="2" type="ORF">J0J70_05295</name>
</gene>
<evidence type="ECO:0000313" key="1">
    <source>
        <dbReference type="EMBL" id="UUF07279.1"/>
    </source>
</evidence>
<dbReference type="Pfam" id="PF11007">
    <property type="entry name" value="CotJA"/>
    <property type="match status" value="1"/>
</dbReference>
<dbReference type="AlphaFoldDB" id="A0A9Q9FGI1"/>
<evidence type="ECO:0000313" key="3">
    <source>
        <dbReference type="Proteomes" id="UP001058016"/>
    </source>
</evidence>
<dbReference type="Proteomes" id="UP001058072">
    <property type="component" value="Chromosome"/>
</dbReference>
<dbReference type="EMBL" id="CP071250">
    <property type="protein sequence ID" value="UUF09672.1"/>
    <property type="molecule type" value="Genomic_DNA"/>
</dbReference>
<name>A0A9Q9FGI1_9FIRM</name>
<accession>A0A9Q9FGI1</accession>
<dbReference type="EMBL" id="CP071249">
    <property type="protein sequence ID" value="UUF07279.1"/>
    <property type="molecule type" value="Genomic_DNA"/>
</dbReference>
<evidence type="ECO:0000313" key="4">
    <source>
        <dbReference type="Proteomes" id="UP001058072"/>
    </source>
</evidence>